<evidence type="ECO:0000256" key="5">
    <source>
        <dbReference type="ARBA" id="ARBA00022777"/>
    </source>
</evidence>
<organism evidence="11 12">
    <name type="scientific">Ostreobium quekettii</name>
    <dbReference type="NCBI Taxonomy" id="121088"/>
    <lineage>
        <taxon>Eukaryota</taxon>
        <taxon>Viridiplantae</taxon>
        <taxon>Chlorophyta</taxon>
        <taxon>core chlorophytes</taxon>
        <taxon>Ulvophyceae</taxon>
        <taxon>TCBD clade</taxon>
        <taxon>Bryopsidales</taxon>
        <taxon>Ostreobineae</taxon>
        <taxon>Ostreobiaceae</taxon>
        <taxon>Ostreobium</taxon>
    </lineage>
</organism>
<keyword evidence="5" id="KW-0418">Kinase</keyword>
<accession>A0A8S1IML1</accession>
<proteinExistence type="predicted"/>
<evidence type="ECO:0000256" key="6">
    <source>
        <dbReference type="ARBA" id="ARBA00022840"/>
    </source>
</evidence>
<evidence type="ECO:0000256" key="8">
    <source>
        <dbReference type="ARBA" id="ARBA00048679"/>
    </source>
</evidence>
<keyword evidence="12" id="KW-1185">Reference proteome</keyword>
<dbReference type="GO" id="GO:0007165">
    <property type="term" value="P:signal transduction"/>
    <property type="evidence" value="ECO:0007669"/>
    <property type="project" value="InterPro"/>
</dbReference>
<dbReference type="Pfam" id="PF00069">
    <property type="entry name" value="Pkinase"/>
    <property type="match status" value="1"/>
</dbReference>
<dbReference type="PANTHER" id="PTHR43895:SF32">
    <property type="entry name" value="SERINE_THREONINE-PROTEIN KINASE CHK1"/>
    <property type="match status" value="1"/>
</dbReference>
<dbReference type="InterPro" id="IPR008271">
    <property type="entry name" value="Ser/Thr_kinase_AS"/>
</dbReference>
<dbReference type="Proteomes" id="UP000708148">
    <property type="component" value="Unassembled WGS sequence"/>
</dbReference>
<name>A0A8S1IML1_9CHLO</name>
<evidence type="ECO:0000256" key="1">
    <source>
        <dbReference type="ARBA" id="ARBA00012513"/>
    </source>
</evidence>
<keyword evidence="4" id="KW-0547">Nucleotide-binding</keyword>
<evidence type="ECO:0000259" key="10">
    <source>
        <dbReference type="PROSITE" id="PS50816"/>
    </source>
</evidence>
<dbReference type="SUPFAM" id="SSF56112">
    <property type="entry name" value="Protein kinase-like (PK-like)"/>
    <property type="match status" value="1"/>
</dbReference>
<feature type="domain" description="NAF" evidence="10">
    <location>
        <begin position="267"/>
        <end position="289"/>
    </location>
</feature>
<dbReference type="EC" id="2.7.11.1" evidence="1"/>
<dbReference type="EMBL" id="CAJHUC010000359">
    <property type="protein sequence ID" value="CAD7695556.1"/>
    <property type="molecule type" value="Genomic_DNA"/>
</dbReference>
<reference evidence="11" key="1">
    <citation type="submission" date="2020-12" db="EMBL/GenBank/DDBJ databases">
        <authorList>
            <person name="Iha C."/>
        </authorList>
    </citation>
    <scope>NUCLEOTIDE SEQUENCE</scope>
</reference>
<dbReference type="FunFam" id="1.10.510.10:FF:000571">
    <property type="entry name" value="Maternal embryonic leucine zipper kinase"/>
    <property type="match status" value="1"/>
</dbReference>
<dbReference type="Gene3D" id="1.10.510.10">
    <property type="entry name" value="Transferase(Phosphotransferase) domain 1"/>
    <property type="match status" value="1"/>
</dbReference>
<evidence type="ECO:0000259" key="9">
    <source>
        <dbReference type="PROSITE" id="PS50011"/>
    </source>
</evidence>
<comment type="catalytic activity">
    <reaction evidence="8">
        <text>L-seryl-[protein] + ATP = O-phospho-L-seryl-[protein] + ADP + H(+)</text>
        <dbReference type="Rhea" id="RHEA:17989"/>
        <dbReference type="Rhea" id="RHEA-COMP:9863"/>
        <dbReference type="Rhea" id="RHEA-COMP:11604"/>
        <dbReference type="ChEBI" id="CHEBI:15378"/>
        <dbReference type="ChEBI" id="CHEBI:29999"/>
        <dbReference type="ChEBI" id="CHEBI:30616"/>
        <dbReference type="ChEBI" id="CHEBI:83421"/>
        <dbReference type="ChEBI" id="CHEBI:456216"/>
        <dbReference type="EC" id="2.7.11.1"/>
    </reaction>
</comment>
<dbReference type="GO" id="GO:0004674">
    <property type="term" value="F:protein serine/threonine kinase activity"/>
    <property type="evidence" value="ECO:0007669"/>
    <property type="project" value="UniProtKB-KW"/>
</dbReference>
<evidence type="ECO:0000256" key="7">
    <source>
        <dbReference type="ARBA" id="ARBA00047899"/>
    </source>
</evidence>
<evidence type="ECO:0000313" key="11">
    <source>
        <dbReference type="EMBL" id="CAD7695556.1"/>
    </source>
</evidence>
<comment type="catalytic activity">
    <reaction evidence="7">
        <text>L-threonyl-[protein] + ATP = O-phospho-L-threonyl-[protein] + ADP + H(+)</text>
        <dbReference type="Rhea" id="RHEA:46608"/>
        <dbReference type="Rhea" id="RHEA-COMP:11060"/>
        <dbReference type="Rhea" id="RHEA-COMP:11605"/>
        <dbReference type="ChEBI" id="CHEBI:15378"/>
        <dbReference type="ChEBI" id="CHEBI:30013"/>
        <dbReference type="ChEBI" id="CHEBI:30616"/>
        <dbReference type="ChEBI" id="CHEBI:61977"/>
        <dbReference type="ChEBI" id="CHEBI:456216"/>
        <dbReference type="EC" id="2.7.11.1"/>
    </reaction>
</comment>
<dbReference type="GO" id="GO:0005524">
    <property type="term" value="F:ATP binding"/>
    <property type="evidence" value="ECO:0007669"/>
    <property type="project" value="UniProtKB-KW"/>
</dbReference>
<dbReference type="InterPro" id="IPR011009">
    <property type="entry name" value="Kinase-like_dom_sf"/>
</dbReference>
<evidence type="ECO:0000313" key="12">
    <source>
        <dbReference type="Proteomes" id="UP000708148"/>
    </source>
</evidence>
<dbReference type="AlphaFoldDB" id="A0A8S1IML1"/>
<dbReference type="PROSITE" id="PS00108">
    <property type="entry name" value="PROTEIN_KINASE_ST"/>
    <property type="match status" value="1"/>
</dbReference>
<feature type="domain" description="Protein kinase" evidence="9">
    <location>
        <begin position="1"/>
        <end position="217"/>
    </location>
</feature>
<protein>
    <recommendedName>
        <fullName evidence="1">non-specific serine/threonine protein kinase</fullName>
        <ecNumber evidence="1">2.7.11.1</ecNumber>
    </recommendedName>
</protein>
<sequence length="298" mass="33461">MVEQIKREIAITKDLKHPNVVDLIEVMASKDKIYMVMELLTGGELFDKIAAEGAMTEHKARKVFQQLVDALEYCHQEGVFHRDLKPENVLLSSDGSVKLSDFGLGAATVTQSMSSDGFLKTTCGTPNYVAPEVLKRRGYHGAPADIWSLGVVLYVTAAGKLPFDDRSLPRLFNKIAMADYEMPPHLTPELQDLLRKLMCPDPQKRITIPEIHNHSWFQRDYVPAMPLELPSPRGSDAEDIFLETVELKRVEVGRQSTEEPYSPPLRRSSSQINAFHLIGTALDLSTLFESRKEVIQSV</sequence>
<keyword evidence="3" id="KW-0808">Transferase</keyword>
<comment type="caution">
    <text evidence="11">The sequence shown here is derived from an EMBL/GenBank/DDBJ whole genome shotgun (WGS) entry which is preliminary data.</text>
</comment>
<dbReference type="SMART" id="SM00220">
    <property type="entry name" value="S_TKc"/>
    <property type="match status" value="1"/>
</dbReference>
<dbReference type="OrthoDB" id="193931at2759"/>
<gene>
    <name evidence="11" type="ORF">OSTQU699_LOCUS917</name>
</gene>
<dbReference type="PROSITE" id="PS50816">
    <property type="entry name" value="NAF"/>
    <property type="match status" value="1"/>
</dbReference>
<keyword evidence="2" id="KW-0723">Serine/threonine-protein kinase</keyword>
<evidence type="ECO:0000256" key="3">
    <source>
        <dbReference type="ARBA" id="ARBA00022679"/>
    </source>
</evidence>
<dbReference type="PANTHER" id="PTHR43895">
    <property type="entry name" value="CALCIUM/CALMODULIN-DEPENDENT PROTEIN KINASE KINASE-RELATED"/>
    <property type="match status" value="1"/>
</dbReference>
<dbReference type="InterPro" id="IPR018451">
    <property type="entry name" value="NAF/FISL_domain"/>
</dbReference>
<evidence type="ECO:0000256" key="4">
    <source>
        <dbReference type="ARBA" id="ARBA00022741"/>
    </source>
</evidence>
<evidence type="ECO:0000256" key="2">
    <source>
        <dbReference type="ARBA" id="ARBA00022527"/>
    </source>
</evidence>
<dbReference type="PROSITE" id="PS50011">
    <property type="entry name" value="PROTEIN_KINASE_DOM"/>
    <property type="match status" value="1"/>
</dbReference>
<keyword evidence="6" id="KW-0067">ATP-binding</keyword>
<dbReference type="InterPro" id="IPR000719">
    <property type="entry name" value="Prot_kinase_dom"/>
</dbReference>
<dbReference type="CDD" id="cd14003">
    <property type="entry name" value="STKc_AMPK-like"/>
    <property type="match status" value="1"/>
</dbReference>